<dbReference type="AlphaFoldDB" id="A0A3B3HQB9"/>
<dbReference type="Pfam" id="PF07359">
    <property type="entry name" value="LEAP-2"/>
    <property type="match status" value="1"/>
</dbReference>
<dbReference type="GO" id="GO:0042742">
    <property type="term" value="P:defense response to bacterium"/>
    <property type="evidence" value="ECO:0007669"/>
    <property type="project" value="InterPro"/>
</dbReference>
<keyword evidence="2" id="KW-1185">Reference proteome</keyword>
<dbReference type="Gene3D" id="4.10.40.50">
    <property type="match status" value="1"/>
</dbReference>
<evidence type="ECO:0000313" key="1">
    <source>
        <dbReference type="Ensembl" id="ENSORLP00000033871.1"/>
    </source>
</evidence>
<dbReference type="Ensembl" id="ENSORLT00000043329.1">
    <property type="protein sequence ID" value="ENSORLP00000033871.1"/>
    <property type="gene ID" value="ENSORLG00000030130.1"/>
</dbReference>
<dbReference type="STRING" id="8090.ENSORLP00000033871"/>
<dbReference type="GeneTree" id="ENSGT00510000050937"/>
<dbReference type="PANTHER" id="PTHR21007:SF5">
    <property type="entry name" value="LIVER-EXPRESSED ANTIMICROBIAL PEPTIDE 2"/>
    <property type="match status" value="1"/>
</dbReference>
<organism evidence="1 2">
    <name type="scientific">Oryzias latipes</name>
    <name type="common">Japanese rice fish</name>
    <name type="synonym">Japanese killifish</name>
    <dbReference type="NCBI Taxonomy" id="8090"/>
    <lineage>
        <taxon>Eukaryota</taxon>
        <taxon>Metazoa</taxon>
        <taxon>Chordata</taxon>
        <taxon>Craniata</taxon>
        <taxon>Vertebrata</taxon>
        <taxon>Euteleostomi</taxon>
        <taxon>Actinopterygii</taxon>
        <taxon>Neopterygii</taxon>
        <taxon>Teleostei</taxon>
        <taxon>Neoteleostei</taxon>
        <taxon>Acanthomorphata</taxon>
        <taxon>Ovalentaria</taxon>
        <taxon>Atherinomorphae</taxon>
        <taxon>Beloniformes</taxon>
        <taxon>Adrianichthyidae</taxon>
        <taxon>Oryziinae</taxon>
        <taxon>Oryzias</taxon>
    </lineage>
</organism>
<protein>
    <submittedName>
        <fullName evidence="1">Uncharacterized protein</fullName>
    </submittedName>
</protein>
<name>A0A3B3HQB9_ORYLA</name>
<gene>
    <name evidence="1" type="primary">leap2</name>
</gene>
<dbReference type="Bgee" id="ENSORLG00000030130">
    <property type="expression patterns" value="Expressed in liver and 6 other cell types or tissues"/>
</dbReference>
<accession>A0A3B3HQB9</accession>
<dbReference type="PANTHER" id="PTHR21007">
    <property type="entry name" value="LIVER EXPRESSED ANTIMICROBIAL PEPTIDE 2"/>
    <property type="match status" value="1"/>
</dbReference>
<dbReference type="InterPro" id="IPR009955">
    <property type="entry name" value="LEAP-2"/>
</dbReference>
<evidence type="ECO:0000313" key="2">
    <source>
        <dbReference type="Proteomes" id="UP000001038"/>
    </source>
</evidence>
<proteinExistence type="predicted"/>
<reference evidence="1" key="2">
    <citation type="submission" date="2025-08" db="UniProtKB">
        <authorList>
            <consortium name="Ensembl"/>
        </authorList>
    </citation>
    <scope>IDENTIFICATION</scope>
    <source>
        <strain evidence="1">Hd-rR</strain>
    </source>
</reference>
<reference evidence="1" key="3">
    <citation type="submission" date="2025-09" db="UniProtKB">
        <authorList>
            <consortium name="Ensembl"/>
        </authorList>
    </citation>
    <scope>IDENTIFICATION</scope>
    <source>
        <strain evidence="1">Hd-rR</strain>
    </source>
</reference>
<reference evidence="1 2" key="1">
    <citation type="journal article" date="2007" name="Nature">
        <title>The medaka draft genome and insights into vertebrate genome evolution.</title>
        <authorList>
            <person name="Kasahara M."/>
            <person name="Naruse K."/>
            <person name="Sasaki S."/>
            <person name="Nakatani Y."/>
            <person name="Qu W."/>
            <person name="Ahsan B."/>
            <person name="Yamada T."/>
            <person name="Nagayasu Y."/>
            <person name="Doi K."/>
            <person name="Kasai Y."/>
            <person name="Jindo T."/>
            <person name="Kobayashi D."/>
            <person name="Shimada A."/>
            <person name="Toyoda A."/>
            <person name="Kuroki Y."/>
            <person name="Fujiyama A."/>
            <person name="Sasaki T."/>
            <person name="Shimizu A."/>
            <person name="Asakawa S."/>
            <person name="Shimizu N."/>
            <person name="Hashimoto S."/>
            <person name="Yang J."/>
            <person name="Lee Y."/>
            <person name="Matsushima K."/>
            <person name="Sugano S."/>
            <person name="Sakaizumi M."/>
            <person name="Narita T."/>
            <person name="Ohishi K."/>
            <person name="Haga S."/>
            <person name="Ohta F."/>
            <person name="Nomoto H."/>
            <person name="Nogata K."/>
            <person name="Morishita T."/>
            <person name="Endo T."/>
            <person name="Shin-I T."/>
            <person name="Takeda H."/>
            <person name="Morishita S."/>
            <person name="Kohara Y."/>
        </authorList>
    </citation>
    <scope>NUCLEOTIDE SEQUENCE [LARGE SCALE GENOMIC DNA]</scope>
    <source>
        <strain evidence="1 2">Hd-rR</strain>
    </source>
</reference>
<sequence length="154" mass="16753">HEDAAEKLFDWEESSGGDVCSVAAHGSAGECTLLLLPSQFLVYPNSYAVAVFPLEEVKELVTISNSPGLTFTFDQQVCARPMASQAQSGSEQRADVNVQQPVPALRRSARMTPLWRIMSSKPSGAFCQNNFECSTGFCRAGHCATNQRSEAVKY</sequence>
<dbReference type="InParanoid" id="A0A3B3HQB9"/>
<dbReference type="Proteomes" id="UP000001038">
    <property type="component" value="Chromosome 18"/>
</dbReference>